<dbReference type="RefSeq" id="WP_184199311.1">
    <property type="nucleotide sequence ID" value="NZ_JACHGW010000003.1"/>
</dbReference>
<evidence type="ECO:0000313" key="2">
    <source>
        <dbReference type="Proteomes" id="UP000520814"/>
    </source>
</evidence>
<dbReference type="AlphaFoldDB" id="A0A7W9W833"/>
<accession>A0A7W9W833</accession>
<comment type="caution">
    <text evidence="1">The sequence shown here is derived from an EMBL/GenBank/DDBJ whole genome shotgun (WGS) entry which is preliminary data.</text>
</comment>
<dbReference type="EMBL" id="JACHGW010000003">
    <property type="protein sequence ID" value="MBB6051735.1"/>
    <property type="molecule type" value="Genomic_DNA"/>
</dbReference>
<organism evidence="1 2">
    <name type="scientific">Armatimonas rosea</name>
    <dbReference type="NCBI Taxonomy" id="685828"/>
    <lineage>
        <taxon>Bacteria</taxon>
        <taxon>Bacillati</taxon>
        <taxon>Armatimonadota</taxon>
        <taxon>Armatimonadia</taxon>
        <taxon>Armatimonadales</taxon>
        <taxon>Armatimonadaceae</taxon>
        <taxon>Armatimonas</taxon>
    </lineage>
</organism>
<dbReference type="Proteomes" id="UP000520814">
    <property type="component" value="Unassembled WGS sequence"/>
</dbReference>
<evidence type="ECO:0000313" key="1">
    <source>
        <dbReference type="EMBL" id="MBB6051735.1"/>
    </source>
</evidence>
<protein>
    <submittedName>
        <fullName evidence="1">Uncharacterized protein</fullName>
    </submittedName>
</protein>
<name>A0A7W9W833_ARMRO</name>
<gene>
    <name evidence="1" type="ORF">HNQ39_003545</name>
</gene>
<sequence length="76" mass="8516">MAATLEPPQLSVIEGLERSIVSSAELLRLLDPVRYRAVVRSLLPQPIGAQDHTAALEDLDRWLETLRQQDRDGVEP</sequence>
<proteinExistence type="predicted"/>
<keyword evidence="2" id="KW-1185">Reference proteome</keyword>
<reference evidence="1 2" key="1">
    <citation type="submission" date="2020-08" db="EMBL/GenBank/DDBJ databases">
        <title>Genomic Encyclopedia of Type Strains, Phase IV (KMG-IV): sequencing the most valuable type-strain genomes for metagenomic binning, comparative biology and taxonomic classification.</title>
        <authorList>
            <person name="Goeker M."/>
        </authorList>
    </citation>
    <scope>NUCLEOTIDE SEQUENCE [LARGE SCALE GENOMIC DNA]</scope>
    <source>
        <strain evidence="1 2">DSM 23562</strain>
    </source>
</reference>